<keyword evidence="3 9" id="KW-0479">Metal-binding</keyword>
<comment type="cofactor">
    <cofactor evidence="9">
        <name>Mn(2+)</name>
        <dbReference type="ChEBI" id="CHEBI:29035"/>
    </cofactor>
</comment>
<feature type="binding site" evidence="10">
    <location>
        <position position="210"/>
    </location>
    <ligand>
        <name>substrate</name>
    </ligand>
</feature>
<dbReference type="GO" id="GO:0006071">
    <property type="term" value="P:glycerol metabolic process"/>
    <property type="evidence" value="ECO:0007669"/>
    <property type="project" value="InterPro"/>
</dbReference>
<comment type="catalytic activity">
    <reaction evidence="1">
        <text>beta-D-fructose 1,6-bisphosphate + H2O = beta-D-fructose 6-phosphate + phosphate</text>
        <dbReference type="Rhea" id="RHEA:11064"/>
        <dbReference type="ChEBI" id="CHEBI:15377"/>
        <dbReference type="ChEBI" id="CHEBI:32966"/>
        <dbReference type="ChEBI" id="CHEBI:43474"/>
        <dbReference type="ChEBI" id="CHEBI:57634"/>
        <dbReference type="EC" id="3.1.3.11"/>
    </reaction>
</comment>
<dbReference type="FunFam" id="3.40.190.90:FF:000001">
    <property type="entry name" value="Fructose-1,6-bisphosphatase"/>
    <property type="match status" value="1"/>
</dbReference>
<feature type="binding site" evidence="9">
    <location>
        <position position="213"/>
    </location>
    <ligand>
        <name>Mn(2+)</name>
        <dbReference type="ChEBI" id="CHEBI:29035"/>
        <label>2</label>
    </ligand>
</feature>
<dbReference type="SUPFAM" id="SSF56655">
    <property type="entry name" value="Carbohydrate phosphatase"/>
    <property type="match status" value="1"/>
</dbReference>
<feature type="binding site" evidence="10">
    <location>
        <begin position="164"/>
        <end position="166"/>
    </location>
    <ligand>
        <name>substrate</name>
    </ligand>
</feature>
<evidence type="ECO:0000313" key="11">
    <source>
        <dbReference type="EMBL" id="RID86881.1"/>
    </source>
</evidence>
<evidence type="ECO:0000256" key="10">
    <source>
        <dbReference type="PIRSR" id="PIRSR004532-2"/>
    </source>
</evidence>
<dbReference type="NCBIfam" id="TIGR00330">
    <property type="entry name" value="glpX"/>
    <property type="match status" value="1"/>
</dbReference>
<gene>
    <name evidence="11" type="primary">glpX</name>
    <name evidence="11" type="ORF">D1970_06435</name>
</gene>
<evidence type="ECO:0000256" key="4">
    <source>
        <dbReference type="ARBA" id="ARBA00022801"/>
    </source>
</evidence>
<evidence type="ECO:0000256" key="1">
    <source>
        <dbReference type="ARBA" id="ARBA00001273"/>
    </source>
</evidence>
<evidence type="ECO:0000313" key="12">
    <source>
        <dbReference type="Proteomes" id="UP000265816"/>
    </source>
</evidence>
<keyword evidence="6 8" id="KW-0119">Carbohydrate metabolism</keyword>
<evidence type="ECO:0000256" key="9">
    <source>
        <dbReference type="PIRSR" id="PIRSR004532-1"/>
    </source>
</evidence>
<evidence type="ECO:0000256" key="5">
    <source>
        <dbReference type="ARBA" id="ARBA00023211"/>
    </source>
</evidence>
<dbReference type="Pfam" id="PF03320">
    <property type="entry name" value="FBPase_glpX"/>
    <property type="match status" value="1"/>
</dbReference>
<dbReference type="PIRSF" id="PIRSF004532">
    <property type="entry name" value="GlpX"/>
    <property type="match status" value="1"/>
</dbReference>
<dbReference type="Proteomes" id="UP000265816">
    <property type="component" value="Unassembled WGS sequence"/>
</dbReference>
<feature type="binding site" evidence="10">
    <location>
        <begin position="88"/>
        <end position="90"/>
    </location>
    <ligand>
        <name>substrate</name>
    </ligand>
</feature>
<keyword evidence="5 9" id="KW-0464">Manganese</keyword>
<dbReference type="OrthoDB" id="9779353at2"/>
<evidence type="ECO:0000256" key="6">
    <source>
        <dbReference type="ARBA" id="ARBA00023277"/>
    </source>
</evidence>
<feature type="binding site" evidence="10">
    <location>
        <position position="119"/>
    </location>
    <ligand>
        <name>substrate</name>
    </ligand>
</feature>
<dbReference type="RefSeq" id="WP_119112060.1">
    <property type="nucleotide sequence ID" value="NZ_CBCSEO010000006.1"/>
</dbReference>
<dbReference type="GO" id="GO:0042132">
    <property type="term" value="F:fructose 1,6-bisphosphate 1-phosphatase activity"/>
    <property type="evidence" value="ECO:0007669"/>
    <property type="project" value="UniProtKB-EC"/>
</dbReference>
<dbReference type="GO" id="GO:0005829">
    <property type="term" value="C:cytosol"/>
    <property type="evidence" value="ECO:0007669"/>
    <property type="project" value="TreeGrafter"/>
</dbReference>
<evidence type="ECO:0000256" key="2">
    <source>
        <dbReference type="ARBA" id="ARBA00008989"/>
    </source>
</evidence>
<comment type="pathway">
    <text evidence="7">Carbohydrate biosynthesis.</text>
</comment>
<feature type="binding site" evidence="9">
    <location>
        <position position="33"/>
    </location>
    <ligand>
        <name>Mn(2+)</name>
        <dbReference type="ChEBI" id="CHEBI:29035"/>
        <label>1</label>
    </ligand>
</feature>
<dbReference type="PANTHER" id="PTHR30447">
    <property type="entry name" value="FRUCTOSE-1,6-BISPHOSPHATASE CLASS 2"/>
    <property type="match status" value="1"/>
</dbReference>
<feature type="binding site" evidence="9">
    <location>
        <position position="85"/>
    </location>
    <ligand>
        <name>Mn(2+)</name>
        <dbReference type="ChEBI" id="CHEBI:29035"/>
        <label>2</label>
    </ligand>
</feature>
<dbReference type="CDD" id="cd01516">
    <property type="entry name" value="FBPase_glpX"/>
    <property type="match status" value="1"/>
</dbReference>
<keyword evidence="12" id="KW-1185">Reference proteome</keyword>
<proteinExistence type="inferred from homology"/>
<dbReference type="InterPro" id="IPR004464">
    <property type="entry name" value="FBPase_class-2/SBPase"/>
</dbReference>
<comment type="caution">
    <text evidence="11">The sequence shown here is derived from an EMBL/GenBank/DDBJ whole genome shotgun (WGS) entry which is preliminary data.</text>
</comment>
<feature type="binding site" evidence="9">
    <location>
        <position position="88"/>
    </location>
    <ligand>
        <name>Mn(2+)</name>
        <dbReference type="ChEBI" id="CHEBI:29035"/>
        <label>2</label>
    </ligand>
</feature>
<evidence type="ECO:0000256" key="7">
    <source>
        <dbReference type="ARBA" id="ARBA00024331"/>
    </source>
</evidence>
<evidence type="ECO:0000256" key="3">
    <source>
        <dbReference type="ARBA" id="ARBA00022723"/>
    </source>
</evidence>
<feature type="binding site" evidence="10">
    <location>
        <begin position="186"/>
        <end position="188"/>
    </location>
    <ligand>
        <name>substrate</name>
    </ligand>
</feature>
<dbReference type="Gene3D" id="3.30.540.10">
    <property type="entry name" value="Fructose-1,6-Bisphosphatase, subunit A, domain 1"/>
    <property type="match status" value="1"/>
</dbReference>
<keyword evidence="4 11" id="KW-0378">Hydrolase</keyword>
<dbReference type="EMBL" id="QWVT01000011">
    <property type="protein sequence ID" value="RID86881.1"/>
    <property type="molecule type" value="Genomic_DNA"/>
</dbReference>
<protein>
    <recommendedName>
        <fullName evidence="8">Fructose-1,6-bisphosphatase</fullName>
    </recommendedName>
</protein>
<dbReference type="GO" id="GO:0006094">
    <property type="term" value="P:gluconeogenesis"/>
    <property type="evidence" value="ECO:0007669"/>
    <property type="project" value="InterPro"/>
</dbReference>
<organism evidence="11 12">
    <name type="scientific">Mesobacillus zeae</name>
    <dbReference type="NCBI Taxonomy" id="1917180"/>
    <lineage>
        <taxon>Bacteria</taxon>
        <taxon>Bacillati</taxon>
        <taxon>Bacillota</taxon>
        <taxon>Bacilli</taxon>
        <taxon>Bacillales</taxon>
        <taxon>Bacillaceae</taxon>
        <taxon>Mesobacillus</taxon>
    </lineage>
</organism>
<comment type="similarity">
    <text evidence="2 8">Belongs to the FBPase class 2 family.</text>
</comment>
<evidence type="ECO:0000256" key="8">
    <source>
        <dbReference type="PIRNR" id="PIRNR004532"/>
    </source>
</evidence>
<reference evidence="11 12" key="1">
    <citation type="submission" date="2018-08" db="EMBL/GenBank/DDBJ databases">
        <title>Bacillus jemisoniae sp. nov., Bacillus chryseoplanitiae sp. nov., Bacillus resnikiae sp. nov., and Bacillus frankliniae sp. nov., isolated from Viking spacecraft and associated surfaces.</title>
        <authorList>
            <person name="Seuylemezian A."/>
            <person name="Vaishampayan P."/>
        </authorList>
    </citation>
    <scope>NUCLEOTIDE SEQUENCE [LARGE SCALE GENOMIC DNA]</scope>
    <source>
        <strain evidence="11 12">JJ-247</strain>
    </source>
</reference>
<accession>A0A398BBQ8</accession>
<sequence>MERSLTMELVRVTEAAALSSARWMGRGKKDEADDAATSAMRDVFDTVPMKGTVVIGEGEMDEAPMLFIGEKLGTGYGPRVDVAVDPLEGTNIVASGGWNALAVLAIADNGNLLHAPDMYMDKIAVGPEAVGQIDINASVIDNLKAVAKAKNKNIEDVVATVLNRPRHDHIVHQLREAGARIKLINDGDVAGAINTAFDFTGVDILFGSGGAPEGVIAAVALKSLGGEIQGKLLPQNDAEAQRCLKMGLDVNKILLMEDLVRGDDAIFAATGVTDGELLKGVQYKGNVGLTHSVVMRAKSGTVRFIEGQHRLEKKPNLVLRP</sequence>
<dbReference type="Gene3D" id="3.40.190.90">
    <property type="match status" value="1"/>
</dbReference>
<feature type="binding site" evidence="9">
    <location>
        <position position="57"/>
    </location>
    <ligand>
        <name>Mn(2+)</name>
        <dbReference type="ChEBI" id="CHEBI:29035"/>
        <label>1</label>
    </ligand>
</feature>
<name>A0A398BBQ8_9BACI</name>
<dbReference type="GO" id="GO:0046872">
    <property type="term" value="F:metal ion binding"/>
    <property type="evidence" value="ECO:0007669"/>
    <property type="project" value="UniProtKB-KW"/>
</dbReference>
<dbReference type="GO" id="GO:0030388">
    <property type="term" value="P:fructose 1,6-bisphosphate metabolic process"/>
    <property type="evidence" value="ECO:0007669"/>
    <property type="project" value="TreeGrafter"/>
</dbReference>
<dbReference type="AlphaFoldDB" id="A0A398BBQ8"/>
<dbReference type="PANTHER" id="PTHR30447:SF0">
    <property type="entry name" value="FRUCTOSE-1,6-BISPHOSPHATASE 1 CLASS 2-RELATED"/>
    <property type="match status" value="1"/>
</dbReference>